<dbReference type="PANTHER" id="PTHR30055">
    <property type="entry name" value="HTH-TYPE TRANSCRIPTIONAL REGULATOR RUTR"/>
    <property type="match status" value="1"/>
</dbReference>
<keyword evidence="5" id="KW-1185">Reference proteome</keyword>
<dbReference type="Gene3D" id="1.10.357.10">
    <property type="entry name" value="Tetracycline Repressor, domain 2"/>
    <property type="match status" value="1"/>
</dbReference>
<dbReference type="InterPro" id="IPR009057">
    <property type="entry name" value="Homeodomain-like_sf"/>
</dbReference>
<dbReference type="InterPro" id="IPR050109">
    <property type="entry name" value="HTH-type_TetR-like_transc_reg"/>
</dbReference>
<organism evidence="4 5">
    <name type="scientific">Salininema proteolyticum</name>
    <dbReference type="NCBI Taxonomy" id="1607685"/>
    <lineage>
        <taxon>Bacteria</taxon>
        <taxon>Bacillati</taxon>
        <taxon>Actinomycetota</taxon>
        <taxon>Actinomycetes</taxon>
        <taxon>Glycomycetales</taxon>
        <taxon>Glycomycetaceae</taxon>
        <taxon>Salininema</taxon>
    </lineage>
</organism>
<evidence type="ECO:0000313" key="4">
    <source>
        <dbReference type="EMBL" id="MFC4335808.1"/>
    </source>
</evidence>
<evidence type="ECO:0000256" key="1">
    <source>
        <dbReference type="ARBA" id="ARBA00023125"/>
    </source>
</evidence>
<evidence type="ECO:0000259" key="3">
    <source>
        <dbReference type="PROSITE" id="PS50977"/>
    </source>
</evidence>
<name>A0ABV8TZG3_9ACTN</name>
<evidence type="ECO:0000313" key="5">
    <source>
        <dbReference type="Proteomes" id="UP001595823"/>
    </source>
</evidence>
<dbReference type="InterPro" id="IPR001647">
    <property type="entry name" value="HTH_TetR"/>
</dbReference>
<dbReference type="Proteomes" id="UP001595823">
    <property type="component" value="Unassembled WGS sequence"/>
</dbReference>
<keyword evidence="1 2" id="KW-0238">DNA-binding</keyword>
<dbReference type="SUPFAM" id="SSF46689">
    <property type="entry name" value="Homeodomain-like"/>
    <property type="match status" value="1"/>
</dbReference>
<proteinExistence type="predicted"/>
<dbReference type="Pfam" id="PF00440">
    <property type="entry name" value="TetR_N"/>
    <property type="match status" value="1"/>
</dbReference>
<dbReference type="PRINTS" id="PR00455">
    <property type="entry name" value="HTHTETR"/>
</dbReference>
<evidence type="ECO:0000256" key="2">
    <source>
        <dbReference type="PROSITE-ProRule" id="PRU00335"/>
    </source>
</evidence>
<dbReference type="Pfam" id="PF17931">
    <property type="entry name" value="TetR_C_23"/>
    <property type="match status" value="1"/>
</dbReference>
<feature type="DNA-binding region" description="H-T-H motif" evidence="2">
    <location>
        <begin position="38"/>
        <end position="57"/>
    </location>
</feature>
<protein>
    <submittedName>
        <fullName evidence="4">TetR family transcriptional regulator</fullName>
    </submittedName>
</protein>
<dbReference type="InterPro" id="IPR023772">
    <property type="entry name" value="DNA-bd_HTH_TetR-type_CS"/>
</dbReference>
<dbReference type="PANTHER" id="PTHR30055:SF146">
    <property type="entry name" value="HTH-TYPE TRANSCRIPTIONAL DUAL REGULATOR CECR"/>
    <property type="match status" value="1"/>
</dbReference>
<accession>A0ABV8TZG3</accession>
<dbReference type="InterPro" id="IPR041673">
    <property type="entry name" value="TetR_C_23"/>
</dbReference>
<dbReference type="InterPro" id="IPR036271">
    <property type="entry name" value="Tet_transcr_reg_TetR-rel_C_sf"/>
</dbReference>
<feature type="domain" description="HTH tetR-type" evidence="3">
    <location>
        <begin position="15"/>
        <end position="75"/>
    </location>
</feature>
<dbReference type="RefSeq" id="WP_380621031.1">
    <property type="nucleotide sequence ID" value="NZ_JBHSDK010000015.1"/>
</dbReference>
<dbReference type="SUPFAM" id="SSF48498">
    <property type="entry name" value="Tetracyclin repressor-like, C-terminal domain"/>
    <property type="match status" value="1"/>
</dbReference>
<sequence>MTSSDSDQAPPSKGERTRQHILSTALDLFVERGYDGTTMRAIASEAGVSVGNAYYYFSSKEHLIQGFYEQATYRHAEAAEAAARKEKNLSGRIEAALKAWVEVARPYHRFGGQFFRFAADPNSPLSPFSDESRESRERAIGIWRGILAESKVKLPDELADVIPDAMWMHQMAIVLYWVHDRSPDQEDTVRLIRRTAPMVARAVQLSKYKILRPLVKQAEGVMRDFLFRRPVP</sequence>
<dbReference type="EMBL" id="JBHSDK010000015">
    <property type="protein sequence ID" value="MFC4335808.1"/>
    <property type="molecule type" value="Genomic_DNA"/>
</dbReference>
<reference evidence="5" key="1">
    <citation type="journal article" date="2019" name="Int. J. Syst. Evol. Microbiol.">
        <title>The Global Catalogue of Microorganisms (GCM) 10K type strain sequencing project: providing services to taxonomists for standard genome sequencing and annotation.</title>
        <authorList>
            <consortium name="The Broad Institute Genomics Platform"/>
            <consortium name="The Broad Institute Genome Sequencing Center for Infectious Disease"/>
            <person name="Wu L."/>
            <person name="Ma J."/>
        </authorList>
    </citation>
    <scope>NUCLEOTIDE SEQUENCE [LARGE SCALE GENOMIC DNA]</scope>
    <source>
        <strain evidence="5">IBRC-M 10908</strain>
    </source>
</reference>
<gene>
    <name evidence="4" type="ORF">ACFPET_11405</name>
</gene>
<comment type="caution">
    <text evidence="4">The sequence shown here is derived from an EMBL/GenBank/DDBJ whole genome shotgun (WGS) entry which is preliminary data.</text>
</comment>
<dbReference type="PROSITE" id="PS50977">
    <property type="entry name" value="HTH_TETR_2"/>
    <property type="match status" value="1"/>
</dbReference>
<dbReference type="PROSITE" id="PS01081">
    <property type="entry name" value="HTH_TETR_1"/>
    <property type="match status" value="1"/>
</dbReference>